<dbReference type="SMR" id="A0A1D6F6M7"/>
<organism evidence="7">
    <name type="scientific">Zea mays</name>
    <name type="common">Maize</name>
    <dbReference type="NCBI Taxonomy" id="4577"/>
    <lineage>
        <taxon>Eukaryota</taxon>
        <taxon>Viridiplantae</taxon>
        <taxon>Streptophyta</taxon>
        <taxon>Embryophyta</taxon>
        <taxon>Tracheophyta</taxon>
        <taxon>Spermatophyta</taxon>
        <taxon>Magnoliopsida</taxon>
        <taxon>Liliopsida</taxon>
        <taxon>Poales</taxon>
        <taxon>Poaceae</taxon>
        <taxon>PACMAD clade</taxon>
        <taxon>Panicoideae</taxon>
        <taxon>Andropogonodae</taxon>
        <taxon>Andropogoneae</taxon>
        <taxon>Tripsacinae</taxon>
        <taxon>Zea</taxon>
    </lineage>
</organism>
<dbReference type="ExpressionAtlas" id="A0A1D6F6M7">
    <property type="expression patterns" value="baseline and differential"/>
</dbReference>
<dbReference type="PaxDb" id="4577-GRMZM2G139813_P01"/>
<dbReference type="Gene3D" id="3.40.640.10">
    <property type="entry name" value="Type I PLP-dependent aspartate aminotransferase-like (Major domain)"/>
    <property type="match status" value="1"/>
</dbReference>
<feature type="domain" description="Aminotransferase class I/classII large" evidence="6">
    <location>
        <begin position="55"/>
        <end position="454"/>
    </location>
</feature>
<dbReference type="eggNOG" id="KOG0259">
    <property type="taxonomic scope" value="Eukaryota"/>
</dbReference>
<dbReference type="PIRSF" id="PIRSF000517">
    <property type="entry name" value="Tyr_transaminase"/>
    <property type="match status" value="1"/>
</dbReference>
<dbReference type="InterPro" id="IPR015422">
    <property type="entry name" value="PyrdxlP-dep_Trfase_small"/>
</dbReference>
<dbReference type="InterPro" id="IPR015421">
    <property type="entry name" value="PyrdxlP-dep_Trfase_major"/>
</dbReference>
<dbReference type="PROSITE" id="PS00105">
    <property type="entry name" value="AA_TRANSFER_CLASS_1"/>
    <property type="match status" value="1"/>
</dbReference>
<dbReference type="AlphaFoldDB" id="A0A1D6F6M7"/>
<gene>
    <name evidence="7" type="ORF">ZEAMMB73_Zm00001d007462</name>
</gene>
<dbReference type="InterPro" id="IPR004838">
    <property type="entry name" value="NHTrfase_class1_PyrdxlP-BS"/>
</dbReference>
<keyword evidence="3 4" id="KW-0663">Pyridoxal phosphate</keyword>
<dbReference type="InterPro" id="IPR015424">
    <property type="entry name" value="PyrdxlP-dep_Trfase"/>
</dbReference>
<sequence>MESSSASNEEVTAVPASWNFEPNETLLGLMALSVRGVLARIKAEMVAGGGGGRPVIPMGHGDPSAFPCFRTAPEAVDAVAGALQSGEYNSYSTCVGLEPARRSVARYLSRDLPYELSPDDVYLTNGGAQAIEIVCSALARPGANILLPRPGYKLYEARAVFSGMEARYFDLVPGEGWEVDTDSVRALADKNTVAVVIINPGNPCGNVYSYEHLAKASARYFWLALGLVAETARKLGVFVVADEAYAHLTFGERRFVPMGVFGAVAPVITLGSISKRWLVPGWRLGWIATSDPSGVFQRTKVLDLLLLLLHSKCSHEMMFLVFQVASSIKTYHYICSDPTTFVQGAVPNLLENTSEEFFRRNIRTLKESADMCWEKLKGVNGIACPSRPMGSMFVMVKLDLSCLQGIEDDMDFCCRLAKEESVVVLPGRVVGCEDWLRITFAIDPSSLEDGLDRLRSFCSRHSKPAAQGSAASVV</sequence>
<dbReference type="SUPFAM" id="SSF53383">
    <property type="entry name" value="PLP-dependent transferases"/>
    <property type="match status" value="1"/>
</dbReference>
<protein>
    <submittedName>
        <fullName evidence="7">Tyrosine aminotransferase homolog1</fullName>
    </submittedName>
</protein>
<evidence type="ECO:0000256" key="4">
    <source>
        <dbReference type="PIRNR" id="PIRNR000517"/>
    </source>
</evidence>
<dbReference type="FunFam" id="3.90.1150.10:FF:000040">
    <property type="entry name" value="Tyrosine aminotransferase"/>
    <property type="match status" value="1"/>
</dbReference>
<dbReference type="InParanoid" id="A0A1D6F6M7"/>
<dbReference type="CDD" id="cd00609">
    <property type="entry name" value="AAT_like"/>
    <property type="match status" value="1"/>
</dbReference>
<dbReference type="GO" id="GO:0030170">
    <property type="term" value="F:pyridoxal phosphate binding"/>
    <property type="evidence" value="ECO:0007669"/>
    <property type="project" value="InterPro"/>
</dbReference>
<name>A0A1D6F6M7_MAIZE</name>
<dbReference type="NCBIfam" id="TIGR01265">
    <property type="entry name" value="tyr_nico_aTase"/>
    <property type="match status" value="1"/>
</dbReference>
<dbReference type="GO" id="GO:0008483">
    <property type="term" value="F:transaminase activity"/>
    <property type="evidence" value="ECO:0007669"/>
    <property type="project" value="UniProtKB-KW"/>
</dbReference>
<dbReference type="Pfam" id="PF00155">
    <property type="entry name" value="Aminotran_1_2"/>
    <property type="match status" value="1"/>
</dbReference>
<feature type="modified residue" description="N6-(pyridoxal phosphate)lysine" evidence="5">
    <location>
        <position position="275"/>
    </location>
</feature>
<reference evidence="7" key="1">
    <citation type="submission" date="2015-12" db="EMBL/GenBank/DDBJ databases">
        <title>Update maize B73 reference genome by single molecule sequencing technologies.</title>
        <authorList>
            <consortium name="Maize Genome Sequencing Project"/>
            <person name="Ware D."/>
        </authorList>
    </citation>
    <scope>NUCLEOTIDE SEQUENCE [LARGE SCALE GENOMIC DNA]</scope>
    <source>
        <tissue evidence="7">Seedling</tissue>
    </source>
</reference>
<evidence type="ECO:0000256" key="5">
    <source>
        <dbReference type="PIRSR" id="PIRSR000517-1"/>
    </source>
</evidence>
<evidence type="ECO:0000259" key="6">
    <source>
        <dbReference type="Pfam" id="PF00155"/>
    </source>
</evidence>
<comment type="similarity">
    <text evidence="2 4">Belongs to the class-I pyridoxal-phosphate-dependent aminotransferase family.</text>
</comment>
<dbReference type="OMA" id="WACDWVR"/>
<dbReference type="GO" id="GO:0006520">
    <property type="term" value="P:amino acid metabolic process"/>
    <property type="evidence" value="ECO:0007669"/>
    <property type="project" value="InterPro"/>
</dbReference>
<evidence type="ECO:0000313" key="7">
    <source>
        <dbReference type="EMBL" id="ONM26915.1"/>
    </source>
</evidence>
<proteinExistence type="inferred from homology"/>
<dbReference type="PANTHER" id="PTHR45744">
    <property type="entry name" value="TYROSINE AMINOTRANSFERASE"/>
    <property type="match status" value="1"/>
</dbReference>
<keyword evidence="7" id="KW-0808">Transferase</keyword>
<accession>A0A1D6F6M7</accession>
<evidence type="ECO:0000256" key="1">
    <source>
        <dbReference type="ARBA" id="ARBA00001933"/>
    </source>
</evidence>
<comment type="cofactor">
    <cofactor evidence="1 4 5">
        <name>pyridoxal 5'-phosphate</name>
        <dbReference type="ChEBI" id="CHEBI:597326"/>
    </cofactor>
</comment>
<dbReference type="STRING" id="4577.A0A1D6F6M7"/>
<dbReference type="InterPro" id="IPR005958">
    <property type="entry name" value="TyrNic_aminoTrfase"/>
</dbReference>
<dbReference type="PANTHER" id="PTHR45744:SF12">
    <property type="entry name" value="AMINOTRANSFERASE CLASS I_CLASSII DOMAIN-CONTAINING PROTEIN"/>
    <property type="match status" value="1"/>
</dbReference>
<keyword evidence="7" id="KW-0032">Aminotransferase</keyword>
<evidence type="ECO:0000256" key="2">
    <source>
        <dbReference type="ARBA" id="ARBA00007441"/>
    </source>
</evidence>
<dbReference type="EMBL" id="CM007648">
    <property type="protein sequence ID" value="ONM26915.1"/>
    <property type="molecule type" value="Genomic_DNA"/>
</dbReference>
<dbReference type="Gene3D" id="3.90.1150.10">
    <property type="entry name" value="Aspartate Aminotransferase, domain 1"/>
    <property type="match status" value="2"/>
</dbReference>
<evidence type="ECO:0000256" key="3">
    <source>
        <dbReference type="ARBA" id="ARBA00022898"/>
    </source>
</evidence>
<dbReference type="InterPro" id="IPR004839">
    <property type="entry name" value="Aminotransferase_I/II_large"/>
</dbReference>